<dbReference type="RefSeq" id="XP_004630013.1">
    <property type="nucleotide sequence ID" value="XM_004629956.1"/>
</dbReference>
<name>A0A6P3F1Q6_OCTDE</name>
<feature type="transmembrane region" description="Helical" evidence="13">
    <location>
        <begin position="93"/>
        <end position="112"/>
    </location>
</feature>
<dbReference type="Pfam" id="PF03402">
    <property type="entry name" value="V1R"/>
    <property type="match status" value="1"/>
</dbReference>
<keyword evidence="11" id="KW-0325">Glycoprotein</keyword>
<keyword evidence="6 13" id="KW-0812">Transmembrane</keyword>
<feature type="transmembrane region" description="Helical" evidence="13">
    <location>
        <begin position="236"/>
        <end position="259"/>
    </location>
</feature>
<keyword evidence="15" id="KW-1185">Reference proteome</keyword>
<evidence type="ECO:0000256" key="7">
    <source>
        <dbReference type="ARBA" id="ARBA00022989"/>
    </source>
</evidence>
<evidence type="ECO:0000259" key="14">
    <source>
        <dbReference type="PROSITE" id="PS50262"/>
    </source>
</evidence>
<dbReference type="PANTHER" id="PTHR24062">
    <property type="entry name" value="VOMERONASAL TYPE-1 RECEPTOR"/>
    <property type="match status" value="1"/>
</dbReference>
<reference evidence="16" key="1">
    <citation type="submission" date="2025-08" db="UniProtKB">
        <authorList>
            <consortium name="RefSeq"/>
        </authorList>
    </citation>
    <scope>IDENTIFICATION</scope>
</reference>
<evidence type="ECO:0000256" key="6">
    <source>
        <dbReference type="ARBA" id="ARBA00022692"/>
    </source>
</evidence>
<dbReference type="FunFam" id="1.20.1070.10:FF:000033">
    <property type="entry name" value="Vomeronasal type-1 receptor"/>
    <property type="match status" value="1"/>
</dbReference>
<keyword evidence="4 13" id="KW-1003">Cell membrane</keyword>
<feature type="domain" description="G-protein coupled receptors family 1 profile" evidence="14">
    <location>
        <begin position="22"/>
        <end position="286"/>
    </location>
</feature>
<evidence type="ECO:0000256" key="3">
    <source>
        <dbReference type="ARBA" id="ARBA00010663"/>
    </source>
</evidence>
<keyword evidence="12 13" id="KW-0807">Transducer</keyword>
<keyword evidence="5 13" id="KW-0589">Pheromone response</keyword>
<dbReference type="PRINTS" id="PR01534">
    <property type="entry name" value="VOMERONASL1R"/>
</dbReference>
<comment type="subcellular location">
    <subcellularLocation>
        <location evidence="2 13">Cell membrane</location>
        <topology evidence="2 13">Multi-pass membrane protein</topology>
    </subcellularLocation>
</comment>
<proteinExistence type="inferred from homology"/>
<evidence type="ECO:0000256" key="11">
    <source>
        <dbReference type="ARBA" id="ARBA00023180"/>
    </source>
</evidence>
<evidence type="ECO:0000256" key="2">
    <source>
        <dbReference type="ARBA" id="ARBA00004651"/>
    </source>
</evidence>
<dbReference type="Proteomes" id="UP000515203">
    <property type="component" value="Unplaced"/>
</dbReference>
<dbReference type="InterPro" id="IPR004072">
    <property type="entry name" value="Vmron_rcpt_1"/>
</dbReference>
<dbReference type="GO" id="GO:0005886">
    <property type="term" value="C:plasma membrane"/>
    <property type="evidence" value="ECO:0007669"/>
    <property type="project" value="UniProtKB-SubCell"/>
</dbReference>
<evidence type="ECO:0000256" key="9">
    <source>
        <dbReference type="ARBA" id="ARBA00023136"/>
    </source>
</evidence>
<evidence type="ECO:0000256" key="1">
    <source>
        <dbReference type="ARBA" id="ARBA00003878"/>
    </source>
</evidence>
<accession>A0A6P3F1Q6</accession>
<dbReference type="SUPFAM" id="SSF81321">
    <property type="entry name" value="Family A G protein-coupled receptor-like"/>
    <property type="match status" value="1"/>
</dbReference>
<dbReference type="GeneID" id="101584907"/>
<organism evidence="15 16">
    <name type="scientific">Octodon degus</name>
    <name type="common">Degu</name>
    <name type="synonym">Sciurus degus</name>
    <dbReference type="NCBI Taxonomy" id="10160"/>
    <lineage>
        <taxon>Eukaryota</taxon>
        <taxon>Metazoa</taxon>
        <taxon>Chordata</taxon>
        <taxon>Craniata</taxon>
        <taxon>Vertebrata</taxon>
        <taxon>Euteleostomi</taxon>
        <taxon>Mammalia</taxon>
        <taxon>Eutheria</taxon>
        <taxon>Euarchontoglires</taxon>
        <taxon>Glires</taxon>
        <taxon>Rodentia</taxon>
        <taxon>Hystricomorpha</taxon>
        <taxon>Octodontidae</taxon>
        <taxon>Octodon</taxon>
    </lineage>
</organism>
<dbReference type="InParanoid" id="A0A6P3F1Q6"/>
<dbReference type="AlphaFoldDB" id="A0A6P3F1Q6"/>
<dbReference type="GO" id="GO:0016503">
    <property type="term" value="F:pheromone receptor activity"/>
    <property type="evidence" value="ECO:0007669"/>
    <property type="project" value="InterPro"/>
</dbReference>
<keyword evidence="8 13" id="KW-0297">G-protein coupled receptor</keyword>
<evidence type="ECO:0000256" key="5">
    <source>
        <dbReference type="ARBA" id="ARBA00022507"/>
    </source>
</evidence>
<keyword evidence="7 13" id="KW-1133">Transmembrane helix</keyword>
<keyword evidence="9 13" id="KW-0472">Membrane</keyword>
<dbReference type="InterPro" id="IPR017452">
    <property type="entry name" value="GPCR_Rhodpsn_7TM"/>
</dbReference>
<evidence type="ECO:0000313" key="15">
    <source>
        <dbReference type="Proteomes" id="UP000515203"/>
    </source>
</evidence>
<evidence type="ECO:0000256" key="4">
    <source>
        <dbReference type="ARBA" id="ARBA00022475"/>
    </source>
</evidence>
<comment type="similarity">
    <text evidence="3 13">Belongs to the G-protein coupled receptor 1 family.</text>
</comment>
<evidence type="ECO:0000256" key="12">
    <source>
        <dbReference type="ARBA" id="ARBA00023224"/>
    </source>
</evidence>
<gene>
    <name evidence="16" type="primary">LOC101584907</name>
</gene>
<evidence type="ECO:0000313" key="16">
    <source>
        <dbReference type="RefSeq" id="XP_004630013.1"/>
    </source>
</evidence>
<evidence type="ECO:0000256" key="13">
    <source>
        <dbReference type="RuleBase" id="RU364061"/>
    </source>
</evidence>
<evidence type="ECO:0000256" key="10">
    <source>
        <dbReference type="ARBA" id="ARBA00023170"/>
    </source>
</evidence>
<feature type="transmembrane region" description="Helical" evidence="13">
    <location>
        <begin position="12"/>
        <end position="34"/>
    </location>
</feature>
<feature type="transmembrane region" description="Helical" evidence="13">
    <location>
        <begin position="124"/>
        <end position="147"/>
    </location>
</feature>
<comment type="function">
    <text evidence="1">Putative pheromone receptor.</text>
</comment>
<evidence type="ECO:0000256" key="8">
    <source>
        <dbReference type="ARBA" id="ARBA00023040"/>
    </source>
</evidence>
<dbReference type="PROSITE" id="PS50262">
    <property type="entry name" value="G_PROTEIN_RECEP_F1_2"/>
    <property type="match status" value="1"/>
</dbReference>
<protein>
    <recommendedName>
        <fullName evidence="13">Vomeronasal type-1 receptor</fullName>
    </recommendedName>
</protein>
<sequence length="294" mass="33937">MTWITLIQRTILLSLTGPGLVGNIIMFVMYIHTFVTGHEKKPTDLILIHLAFSHTIMICSIGIRGVAAAFYFRNFLGNTGCKIVVYMGRVARGFSICNTCLLSMVQAITISPRTTLWRKHKPQTAWQVLPCLLLLWIFNFLISSNLLNYITSASRMNRTGIEMYIGHCYMMPSRQTVRWLFLFLMTLRDIVFQSLMGQSSGYMAVRLYEHHKRVLYLHNSRSPNNFSPEIRATQSILILTACFLFFYWADFIFSFYIGFNLTHTSTILYIKIFLLLGYVVLSPFVLMSRNTRVA</sequence>
<dbReference type="Gene3D" id="1.20.1070.10">
    <property type="entry name" value="Rhodopsin 7-helix transmembrane proteins"/>
    <property type="match status" value="1"/>
</dbReference>
<feature type="transmembrane region" description="Helical" evidence="13">
    <location>
        <begin position="46"/>
        <end position="72"/>
    </location>
</feature>
<dbReference type="OrthoDB" id="9606139at2759"/>
<feature type="transmembrane region" description="Helical" evidence="13">
    <location>
        <begin position="266"/>
        <end position="286"/>
    </location>
</feature>
<keyword evidence="10 13" id="KW-0675">Receptor</keyword>
<dbReference type="GO" id="GO:0019236">
    <property type="term" value="P:response to pheromone"/>
    <property type="evidence" value="ECO:0007669"/>
    <property type="project" value="UniProtKB-KW"/>
</dbReference>
<dbReference type="GO" id="GO:0007606">
    <property type="term" value="P:sensory perception of chemical stimulus"/>
    <property type="evidence" value="ECO:0007669"/>
    <property type="project" value="UniProtKB-ARBA"/>
</dbReference>